<reference evidence="1 2" key="1">
    <citation type="submission" date="2015-07" db="EMBL/GenBank/DDBJ databases">
        <title>ATOL: Assembling a taxonomically balanced genome-scale reconstruction of the evolutionary history of the Enterobacteriaceae.</title>
        <authorList>
            <person name="Plunkett G.III."/>
            <person name="Neeno-Eckwall E.C."/>
            <person name="Glasner J.D."/>
            <person name="Perna N.T."/>
        </authorList>
    </citation>
    <scope>NUCLEOTIDE SEQUENCE [LARGE SCALE GENOMIC DNA]</scope>
    <source>
        <strain evidence="1 2">ATCC 35017</strain>
    </source>
</reference>
<dbReference type="SMART" id="SM00671">
    <property type="entry name" value="SEL1"/>
    <property type="match status" value="2"/>
</dbReference>
<keyword evidence="2" id="KW-1185">Reference proteome</keyword>
<evidence type="ECO:0000313" key="1">
    <source>
        <dbReference type="EMBL" id="KPD02787.1"/>
    </source>
</evidence>
<dbReference type="Pfam" id="PF08238">
    <property type="entry name" value="Sel1"/>
    <property type="match status" value="2"/>
</dbReference>
<protein>
    <recommendedName>
        <fullName evidence="3">Sel1 repeat family protein</fullName>
    </recommendedName>
</protein>
<gene>
    <name evidence="1" type="ORF">M992_1944</name>
</gene>
<dbReference type="EMBL" id="LGAA01000018">
    <property type="protein sequence ID" value="KPD02787.1"/>
    <property type="molecule type" value="Genomic_DNA"/>
</dbReference>
<dbReference type="AlphaFoldDB" id="A0A0N0Z7R3"/>
<dbReference type="InterPro" id="IPR011990">
    <property type="entry name" value="TPR-like_helical_dom_sf"/>
</dbReference>
<evidence type="ECO:0008006" key="3">
    <source>
        <dbReference type="Google" id="ProtNLM"/>
    </source>
</evidence>
<sequence>MMNTMRFISLFITLGALIVCKPTWGKDTDPPSIPPLRDRLFTKDYRKIELRYDPNLPQRAPYPKTQQQVIDLYHQALNENNEDDNYVLFSFFRTGCSDFNGPNYSVNAQEECSLANFFLARVLNLNPTNGLALFYMGQTFHRGYLGEINTPKAVEYYEKAYHLHSNSLILAAQNLFVIYMHGIGGVPQDFDKAKYYLEKVAADNPKGIEAYDLRNFDTHVDMAKLLNESDRCKQKDPNNREWRLKCTDEMDKKREEYIKKYQGTERARNWQENPDQESSE</sequence>
<dbReference type="Gene3D" id="1.25.40.10">
    <property type="entry name" value="Tetratricopeptide repeat domain"/>
    <property type="match status" value="1"/>
</dbReference>
<dbReference type="InterPro" id="IPR006597">
    <property type="entry name" value="Sel1-like"/>
</dbReference>
<accession>A0A0N0Z7R3</accession>
<dbReference type="SUPFAM" id="SSF81901">
    <property type="entry name" value="HCP-like"/>
    <property type="match status" value="1"/>
</dbReference>
<name>A0A0N0Z7R3_9GAMM</name>
<organism evidence="1 2">
    <name type="scientific">Moellerella wisconsensis ATCC 35017</name>
    <dbReference type="NCBI Taxonomy" id="1354267"/>
    <lineage>
        <taxon>Bacteria</taxon>
        <taxon>Pseudomonadati</taxon>
        <taxon>Pseudomonadota</taxon>
        <taxon>Gammaproteobacteria</taxon>
        <taxon>Enterobacterales</taxon>
        <taxon>Morganellaceae</taxon>
        <taxon>Moellerella</taxon>
    </lineage>
</organism>
<dbReference type="Proteomes" id="UP000053226">
    <property type="component" value="Unassembled WGS sequence"/>
</dbReference>
<evidence type="ECO:0000313" key="2">
    <source>
        <dbReference type="Proteomes" id="UP000053226"/>
    </source>
</evidence>
<comment type="caution">
    <text evidence="1">The sequence shown here is derived from an EMBL/GenBank/DDBJ whole genome shotgun (WGS) entry which is preliminary data.</text>
</comment>
<proteinExistence type="predicted"/>